<reference evidence="2" key="2">
    <citation type="submission" date="2020-05" db="UniProtKB">
        <authorList>
            <consortium name="EnsemblMetazoa"/>
        </authorList>
    </citation>
    <scope>IDENTIFICATION</scope>
</reference>
<evidence type="ECO:0000313" key="2">
    <source>
        <dbReference type="EnsemblMetazoa" id="ASIC014116-PA"/>
    </source>
</evidence>
<accession>A0A084W7N5</accession>
<dbReference type="AlphaFoldDB" id="A0A084W7N5"/>
<proteinExistence type="predicted"/>
<sequence length="78" mass="8647">MTLLCVLRTADRVDGGMVEHAAEKHTGGLRTQIRIRCRSTVRATSSGVKRSAVGDQRFEFSRFILDLLLIARDLGVAF</sequence>
<organism evidence="1">
    <name type="scientific">Anopheles sinensis</name>
    <name type="common">Mosquito</name>
    <dbReference type="NCBI Taxonomy" id="74873"/>
    <lineage>
        <taxon>Eukaryota</taxon>
        <taxon>Metazoa</taxon>
        <taxon>Ecdysozoa</taxon>
        <taxon>Arthropoda</taxon>
        <taxon>Hexapoda</taxon>
        <taxon>Insecta</taxon>
        <taxon>Pterygota</taxon>
        <taxon>Neoptera</taxon>
        <taxon>Endopterygota</taxon>
        <taxon>Diptera</taxon>
        <taxon>Nematocera</taxon>
        <taxon>Culicoidea</taxon>
        <taxon>Culicidae</taxon>
        <taxon>Anophelinae</taxon>
        <taxon>Anopheles</taxon>
    </lineage>
</organism>
<dbReference type="VEuPathDB" id="VectorBase:ASIC014116"/>
<evidence type="ECO:0000313" key="3">
    <source>
        <dbReference type="Proteomes" id="UP000030765"/>
    </source>
</evidence>
<evidence type="ECO:0000313" key="1">
    <source>
        <dbReference type="EMBL" id="KFB46229.1"/>
    </source>
</evidence>
<gene>
    <name evidence="1" type="ORF">ZHAS_00014116</name>
</gene>
<keyword evidence="3" id="KW-1185">Reference proteome</keyword>
<name>A0A084W7N5_ANOSI</name>
<dbReference type="Proteomes" id="UP000030765">
    <property type="component" value="Unassembled WGS sequence"/>
</dbReference>
<protein>
    <submittedName>
        <fullName evidence="1 2">Uncharacterized protein</fullName>
    </submittedName>
</protein>
<dbReference type="EnsemblMetazoa" id="ASIC014116-RA">
    <property type="protein sequence ID" value="ASIC014116-PA"/>
    <property type="gene ID" value="ASIC014116"/>
</dbReference>
<dbReference type="EMBL" id="KE525315">
    <property type="protein sequence ID" value="KFB46229.1"/>
    <property type="molecule type" value="Genomic_DNA"/>
</dbReference>
<reference evidence="1 3" key="1">
    <citation type="journal article" date="2014" name="BMC Genomics">
        <title>Genome sequence of Anopheles sinensis provides insight into genetics basis of mosquito competence for malaria parasites.</title>
        <authorList>
            <person name="Zhou D."/>
            <person name="Zhang D."/>
            <person name="Ding G."/>
            <person name="Shi L."/>
            <person name="Hou Q."/>
            <person name="Ye Y."/>
            <person name="Xu Y."/>
            <person name="Zhou H."/>
            <person name="Xiong C."/>
            <person name="Li S."/>
            <person name="Yu J."/>
            <person name="Hong S."/>
            <person name="Yu X."/>
            <person name="Zou P."/>
            <person name="Chen C."/>
            <person name="Chang X."/>
            <person name="Wang W."/>
            <person name="Lv Y."/>
            <person name="Sun Y."/>
            <person name="Ma L."/>
            <person name="Shen B."/>
            <person name="Zhu C."/>
        </authorList>
    </citation>
    <scope>NUCLEOTIDE SEQUENCE [LARGE SCALE GENOMIC DNA]</scope>
</reference>
<dbReference type="EMBL" id="ATLV01021268">
    <property type="status" value="NOT_ANNOTATED_CDS"/>
    <property type="molecule type" value="Genomic_DNA"/>
</dbReference>